<reference evidence="1 2" key="1">
    <citation type="submission" date="2017-12" db="EMBL/GenBank/DDBJ databases">
        <title>Hemimetabolous genomes reveal molecular basis of termite eusociality.</title>
        <authorList>
            <person name="Harrison M.C."/>
            <person name="Jongepier E."/>
            <person name="Robertson H.M."/>
            <person name="Arning N."/>
            <person name="Bitard-Feildel T."/>
            <person name="Chao H."/>
            <person name="Childers C.P."/>
            <person name="Dinh H."/>
            <person name="Doddapaneni H."/>
            <person name="Dugan S."/>
            <person name="Gowin J."/>
            <person name="Greiner C."/>
            <person name="Han Y."/>
            <person name="Hu H."/>
            <person name="Hughes D.S.T."/>
            <person name="Huylmans A.-K."/>
            <person name="Kemena C."/>
            <person name="Kremer L.P.M."/>
            <person name="Lee S.L."/>
            <person name="Lopez-Ezquerra A."/>
            <person name="Mallet L."/>
            <person name="Monroy-Kuhn J.M."/>
            <person name="Moser A."/>
            <person name="Murali S.C."/>
            <person name="Muzny D.M."/>
            <person name="Otani S."/>
            <person name="Piulachs M.-D."/>
            <person name="Poelchau M."/>
            <person name="Qu J."/>
            <person name="Schaub F."/>
            <person name="Wada-Katsumata A."/>
            <person name="Worley K.C."/>
            <person name="Xie Q."/>
            <person name="Ylla G."/>
            <person name="Poulsen M."/>
            <person name="Gibbs R.A."/>
            <person name="Schal C."/>
            <person name="Richards S."/>
            <person name="Belles X."/>
            <person name="Korb J."/>
            <person name="Bornberg-Bauer E."/>
        </authorList>
    </citation>
    <scope>NUCLEOTIDE SEQUENCE [LARGE SCALE GENOMIC DNA]</scope>
    <source>
        <tissue evidence="1">Whole body</tissue>
    </source>
</reference>
<dbReference type="OrthoDB" id="8221715at2759"/>
<dbReference type="InParanoid" id="A0A2J7QFY5"/>
<dbReference type="EMBL" id="NEVH01014838">
    <property type="protein sequence ID" value="PNF27500.1"/>
    <property type="molecule type" value="Genomic_DNA"/>
</dbReference>
<name>A0A2J7QFY5_9NEOP</name>
<comment type="caution">
    <text evidence="1">The sequence shown here is derived from an EMBL/GenBank/DDBJ whole genome shotgun (WGS) entry which is preliminary data.</text>
</comment>
<evidence type="ECO:0000313" key="2">
    <source>
        <dbReference type="Proteomes" id="UP000235965"/>
    </source>
</evidence>
<sequence>MLLLDSERMLPEPGFSTANYEGKVVESCASLGIYQLHDGVQLCLAFLMKHTDVPVPCVGQNVSVYNAHSWKNEADHKHHIVLCGRSSIIVHGQSQELTNSNCILTDINHSCTYNDLLWLKKQLVQVEEKFNSDFLTENGILR</sequence>
<dbReference type="Proteomes" id="UP000235965">
    <property type="component" value="Unassembled WGS sequence"/>
</dbReference>
<organism evidence="1 2">
    <name type="scientific">Cryptotermes secundus</name>
    <dbReference type="NCBI Taxonomy" id="105785"/>
    <lineage>
        <taxon>Eukaryota</taxon>
        <taxon>Metazoa</taxon>
        <taxon>Ecdysozoa</taxon>
        <taxon>Arthropoda</taxon>
        <taxon>Hexapoda</taxon>
        <taxon>Insecta</taxon>
        <taxon>Pterygota</taxon>
        <taxon>Neoptera</taxon>
        <taxon>Polyneoptera</taxon>
        <taxon>Dictyoptera</taxon>
        <taxon>Blattodea</taxon>
        <taxon>Blattoidea</taxon>
        <taxon>Termitoidae</taxon>
        <taxon>Kalotermitidae</taxon>
        <taxon>Cryptotermitinae</taxon>
        <taxon>Cryptotermes</taxon>
    </lineage>
</organism>
<dbReference type="AlphaFoldDB" id="A0A2J7QFY5"/>
<proteinExistence type="predicted"/>
<protein>
    <submittedName>
        <fullName evidence="1">Uncharacterized protein</fullName>
    </submittedName>
</protein>
<evidence type="ECO:0000313" key="1">
    <source>
        <dbReference type="EMBL" id="PNF27500.1"/>
    </source>
</evidence>
<accession>A0A2J7QFY5</accession>
<keyword evidence="2" id="KW-1185">Reference proteome</keyword>
<gene>
    <name evidence="1" type="ORF">B7P43_G04291</name>
</gene>